<keyword evidence="20" id="KW-1185">Reference proteome</keyword>
<dbReference type="SMART" id="SM00695">
    <property type="entry name" value="DUSP"/>
    <property type="match status" value="1"/>
</dbReference>
<keyword evidence="12" id="KW-0539">Nucleus</keyword>
<keyword evidence="6" id="KW-0963">Cytoplasm</keyword>
<feature type="compositionally biased region" description="Basic and acidic residues" evidence="14">
    <location>
        <begin position="743"/>
        <end position="756"/>
    </location>
</feature>
<dbReference type="Pfam" id="PF06337">
    <property type="entry name" value="DUSP"/>
    <property type="match status" value="1"/>
</dbReference>
<evidence type="ECO:0000256" key="7">
    <source>
        <dbReference type="ARBA" id="ARBA00022670"/>
    </source>
</evidence>
<dbReference type="CDD" id="cd02668">
    <property type="entry name" value="Peptidase_C19L"/>
    <property type="match status" value="1"/>
</dbReference>
<name>A0AAW1AR29_CROAD</name>
<keyword evidence="8" id="KW-0677">Repeat</keyword>
<dbReference type="InterPro" id="IPR035927">
    <property type="entry name" value="DUSP-like_sf"/>
</dbReference>
<dbReference type="Gene3D" id="3.30.2230.10">
    <property type="entry name" value="DUSP-like"/>
    <property type="match status" value="1"/>
</dbReference>
<evidence type="ECO:0000256" key="15">
    <source>
        <dbReference type="SAM" id="SignalP"/>
    </source>
</evidence>
<dbReference type="Proteomes" id="UP001474421">
    <property type="component" value="Unassembled WGS sequence"/>
</dbReference>
<feature type="region of interest" description="Disordered" evidence="14">
    <location>
        <begin position="48"/>
        <end position="80"/>
    </location>
</feature>
<feature type="region of interest" description="Disordered" evidence="14">
    <location>
        <begin position="727"/>
        <end position="756"/>
    </location>
</feature>
<dbReference type="FunFam" id="3.90.70.10:FF:000029">
    <property type="entry name" value="ubiquitin carboxyl-terminal hydrolase 48 isoform X1"/>
    <property type="match status" value="1"/>
</dbReference>
<dbReference type="SUPFAM" id="SSF54001">
    <property type="entry name" value="Cysteine proteinases"/>
    <property type="match status" value="1"/>
</dbReference>
<evidence type="ECO:0000256" key="6">
    <source>
        <dbReference type="ARBA" id="ARBA00022490"/>
    </source>
</evidence>
<dbReference type="GO" id="GO:0004197">
    <property type="term" value="F:cysteine-type endopeptidase activity"/>
    <property type="evidence" value="ECO:0007669"/>
    <property type="project" value="InterPro"/>
</dbReference>
<evidence type="ECO:0000256" key="4">
    <source>
        <dbReference type="ARBA" id="ARBA00009085"/>
    </source>
</evidence>
<evidence type="ECO:0000256" key="2">
    <source>
        <dbReference type="ARBA" id="ARBA00004123"/>
    </source>
</evidence>
<evidence type="ECO:0000256" key="5">
    <source>
        <dbReference type="ARBA" id="ARBA00012759"/>
    </source>
</evidence>
<feature type="domain" description="USP" evidence="17">
    <location>
        <begin position="211"/>
        <end position="538"/>
    </location>
</feature>
<dbReference type="InterPro" id="IPR044743">
    <property type="entry name" value="Ubl_USP48"/>
</dbReference>
<sequence>MLRSSTAFFFFFFFFCLPRRLKSSPRGVKDTGRRRSLFRDSVALLERAGHAPPSPPSSRWRDVRAESPRGGQVARVAPRAPREAWPEAARAWGRFRFRGRPVPLPLPASPCSGPVPARAGPGMAPRLQLEKAAWRWTETVPPEAVTQEHIEAAYRIGLEPCQRGACRRNCRGNPNCLVGIGEHVWLGEINENNFHNIDDPNFERRKKNAFVGLTNLGATCYVNTFLQMWFLNLELRQALYLCPVARPEYVTAESKDYEPQTICEHLQYLFALLQNSKRRYIDPSGFVKALGLDTGQQQDAQEFSKLFMSLLEDTLSSQKNPDVCDIVQKQFCGEYAYVTVCNQCGRESKLISKFYELELNIQGHKQLSDCITEFLKEEKLEGDNRYFCETCQSKQNATRRIRLLSLPCTLNLQLMRFVFDRQTGHKKKLNAYIEFSELLDLEPFMEDKASVFVYELSAILIHRGVSAYSGHYIAHVKDPQTGEWYRFNDEEIEKMEGRKLQLGAEEELEPSKSQSRRPKCGKGIYRSRNAYMLVYRLQSREKSLAVEIPAFLQELVEHDNSRFEEWCQEMAEMRKQSVARGLVKHEEVKELYQKLPAEAGCPYDFVSLEWLQQWLDESTPPKAIDNTACLCSHGKLHPDKIPTVKRVSEDVADYFYKRYGGGPRLTGKALCKDCVVERCRVLRLKNRLSEDYKAVCNLLKAVVRGSDGFWVGKSSLRSWRQLALEQLDDSDEEAEPSNGKMNGDAKEREEPSVEKREEEELKFNEDIVCPHGNLCILENERRVVCREAWEKLQRYFRNAPEFPSGRDSCLQCKILEREGEENEALHKMMANEQKASLPHLFQDKSRPCLSTWPEEVGELYVVSRFFVEEWRKFVRRPTRCSPVSSVGNRELLCPHGGLMFTVASMTKEDSKLVALIWPDEWEKIRKLFVVDHAIRVIRREAPEESAERLLYMTEPELCLDCREGLLYQQQRDLREYTQATIYVRKVVDDKKVMKEAAPELNVSSSEAEEEREEARAEGEHDPDFNQANSNAKRQKVSHPNSVVCQKQGIRRSTRHRRIRGEKALLVSANQTLKDLKIQIMHAFSVAPFDQNLSIDGTVLSDDVATLGSLGVTPESVVLLKADEPIVDYAAIDDVMQVCIPEEGFKGTGLLGH</sequence>
<dbReference type="GO" id="GO:0016579">
    <property type="term" value="P:protein deubiquitination"/>
    <property type="evidence" value="ECO:0007669"/>
    <property type="project" value="InterPro"/>
</dbReference>
<evidence type="ECO:0000256" key="8">
    <source>
        <dbReference type="ARBA" id="ARBA00022737"/>
    </source>
</evidence>
<dbReference type="GO" id="GO:0005634">
    <property type="term" value="C:nucleus"/>
    <property type="evidence" value="ECO:0007669"/>
    <property type="project" value="UniProtKB-SubCell"/>
</dbReference>
<dbReference type="InterPro" id="IPR000626">
    <property type="entry name" value="Ubiquitin-like_dom"/>
</dbReference>
<dbReference type="InterPro" id="IPR001394">
    <property type="entry name" value="Peptidase_C19_UCH"/>
</dbReference>
<feature type="signal peptide" evidence="15">
    <location>
        <begin position="1"/>
        <end position="23"/>
    </location>
</feature>
<keyword evidence="7" id="KW-0645">Protease</keyword>
<dbReference type="InterPro" id="IPR033841">
    <property type="entry name" value="Pep_USP48"/>
</dbReference>
<evidence type="ECO:0000256" key="10">
    <source>
        <dbReference type="ARBA" id="ARBA00022801"/>
    </source>
</evidence>
<dbReference type="Pfam" id="PF00443">
    <property type="entry name" value="UCH"/>
    <property type="match status" value="1"/>
</dbReference>
<evidence type="ECO:0000313" key="19">
    <source>
        <dbReference type="EMBL" id="KAK9391956.1"/>
    </source>
</evidence>
<evidence type="ECO:0000256" key="1">
    <source>
        <dbReference type="ARBA" id="ARBA00000707"/>
    </source>
</evidence>
<dbReference type="Gene3D" id="3.90.70.10">
    <property type="entry name" value="Cysteine proteinases"/>
    <property type="match status" value="1"/>
</dbReference>
<evidence type="ECO:0000259" key="18">
    <source>
        <dbReference type="PROSITE" id="PS51283"/>
    </source>
</evidence>
<feature type="chain" id="PRO_5043575804" description="Ubiquitin carboxyl-terminal hydrolase 48" evidence="15">
    <location>
        <begin position="24"/>
        <end position="1152"/>
    </location>
</feature>
<evidence type="ECO:0000256" key="12">
    <source>
        <dbReference type="ARBA" id="ARBA00023242"/>
    </source>
</evidence>
<accession>A0AAW1AR29</accession>
<dbReference type="InterPro" id="IPR006615">
    <property type="entry name" value="Pept_C19_DUSP"/>
</dbReference>
<dbReference type="InterPro" id="IPR038765">
    <property type="entry name" value="Papain-like_cys_pep_sf"/>
</dbReference>
<dbReference type="PROSITE" id="PS51283">
    <property type="entry name" value="DUSP"/>
    <property type="match status" value="1"/>
</dbReference>
<dbReference type="PANTHER" id="PTHR24006">
    <property type="entry name" value="UBIQUITIN CARBOXYL-TERMINAL HYDROLASE"/>
    <property type="match status" value="1"/>
</dbReference>
<evidence type="ECO:0000259" key="17">
    <source>
        <dbReference type="PROSITE" id="PS50235"/>
    </source>
</evidence>
<evidence type="ECO:0000256" key="11">
    <source>
        <dbReference type="ARBA" id="ARBA00022807"/>
    </source>
</evidence>
<feature type="region of interest" description="Disordered" evidence="14">
    <location>
        <begin position="997"/>
        <end position="1048"/>
    </location>
</feature>
<dbReference type="PANTHER" id="PTHR24006:SF722">
    <property type="entry name" value="UBIQUITIN CARBOXYL-TERMINAL HYDROLASE 48"/>
    <property type="match status" value="1"/>
</dbReference>
<dbReference type="GO" id="GO:0005829">
    <property type="term" value="C:cytosol"/>
    <property type="evidence" value="ECO:0007669"/>
    <property type="project" value="TreeGrafter"/>
</dbReference>
<comment type="caution">
    <text evidence="19">The sequence shown here is derived from an EMBL/GenBank/DDBJ whole genome shotgun (WGS) entry which is preliminary data.</text>
</comment>
<dbReference type="SUPFAM" id="SSF143791">
    <property type="entry name" value="DUSP-like"/>
    <property type="match status" value="1"/>
</dbReference>
<evidence type="ECO:0000256" key="14">
    <source>
        <dbReference type="SAM" id="MobiDB-lite"/>
    </source>
</evidence>
<comment type="similarity">
    <text evidence="4">Belongs to the peptidase C19 family.</text>
</comment>
<evidence type="ECO:0000259" key="16">
    <source>
        <dbReference type="PROSITE" id="PS50053"/>
    </source>
</evidence>
<proteinExistence type="inferred from homology"/>
<dbReference type="EC" id="3.4.19.12" evidence="5"/>
<dbReference type="InterPro" id="IPR050164">
    <property type="entry name" value="Peptidase_C19"/>
</dbReference>
<keyword evidence="15" id="KW-0732">Signal</keyword>
<dbReference type="GO" id="GO:0004843">
    <property type="term" value="F:cysteine-type deubiquitinase activity"/>
    <property type="evidence" value="ECO:0007669"/>
    <property type="project" value="UniProtKB-EC"/>
</dbReference>
<evidence type="ECO:0000313" key="20">
    <source>
        <dbReference type="Proteomes" id="UP001474421"/>
    </source>
</evidence>
<dbReference type="InterPro" id="IPR029071">
    <property type="entry name" value="Ubiquitin-like_domsf"/>
</dbReference>
<evidence type="ECO:0000256" key="3">
    <source>
        <dbReference type="ARBA" id="ARBA00004496"/>
    </source>
</evidence>
<evidence type="ECO:0000256" key="9">
    <source>
        <dbReference type="ARBA" id="ARBA00022786"/>
    </source>
</evidence>
<dbReference type="AlphaFoldDB" id="A0AAW1AR29"/>
<keyword evidence="10 19" id="KW-0378">Hydrolase</keyword>
<dbReference type="Gene3D" id="3.10.20.90">
    <property type="entry name" value="Phosphatidylinositol 3-kinase Catalytic Subunit, Chain A, domain 1"/>
    <property type="match status" value="1"/>
</dbReference>
<dbReference type="CDD" id="cd01795">
    <property type="entry name" value="Ubl_USP48"/>
    <property type="match status" value="1"/>
</dbReference>
<evidence type="ECO:0000256" key="13">
    <source>
        <dbReference type="ARBA" id="ARBA00035173"/>
    </source>
</evidence>
<dbReference type="InterPro" id="IPR028889">
    <property type="entry name" value="USP"/>
</dbReference>
<dbReference type="PROSITE" id="PS50235">
    <property type="entry name" value="USP_3"/>
    <property type="match status" value="1"/>
</dbReference>
<feature type="compositionally biased region" description="Basic and acidic residues" evidence="14">
    <location>
        <begin position="1012"/>
        <end position="1023"/>
    </location>
</feature>
<reference evidence="19 20" key="1">
    <citation type="journal article" date="2024" name="Proc. Natl. Acad. Sci. U.S.A.">
        <title>The genetic regulatory architecture and epigenomic basis for age-related changes in rattlesnake venom.</title>
        <authorList>
            <person name="Hogan M.P."/>
            <person name="Holding M.L."/>
            <person name="Nystrom G.S."/>
            <person name="Colston T.J."/>
            <person name="Bartlett D.A."/>
            <person name="Mason A.J."/>
            <person name="Ellsworth S.A."/>
            <person name="Rautsaw R.M."/>
            <person name="Lawrence K.C."/>
            <person name="Strickland J.L."/>
            <person name="He B."/>
            <person name="Fraser P."/>
            <person name="Margres M.J."/>
            <person name="Gilbert D.M."/>
            <person name="Gibbs H.L."/>
            <person name="Parkinson C.L."/>
            <person name="Rokyta D.R."/>
        </authorList>
    </citation>
    <scope>NUCLEOTIDE SEQUENCE [LARGE SCALE GENOMIC DNA]</scope>
    <source>
        <strain evidence="19">DRR0105</strain>
    </source>
</reference>
<dbReference type="EMBL" id="JAOTOJ010000017">
    <property type="protein sequence ID" value="KAK9391956.1"/>
    <property type="molecule type" value="Genomic_DNA"/>
</dbReference>
<keyword evidence="11" id="KW-0788">Thiol protease</keyword>
<feature type="compositionally biased region" description="Polar residues" evidence="14">
    <location>
        <begin position="1025"/>
        <end position="1044"/>
    </location>
</feature>
<dbReference type="InterPro" id="IPR018200">
    <property type="entry name" value="USP_CS"/>
</dbReference>
<keyword evidence="9" id="KW-0833">Ubl conjugation pathway</keyword>
<protein>
    <recommendedName>
        <fullName evidence="13">Ubiquitin carboxyl-terminal hydrolase 48</fullName>
        <ecNumber evidence="5">3.4.19.12</ecNumber>
    </recommendedName>
</protein>
<gene>
    <name evidence="19" type="ORF">NXF25_017543</name>
</gene>
<feature type="domain" description="Ubiquitin-like" evidence="16">
    <location>
        <begin position="1066"/>
        <end position="1119"/>
    </location>
</feature>
<dbReference type="SUPFAM" id="SSF54236">
    <property type="entry name" value="Ubiquitin-like"/>
    <property type="match status" value="1"/>
</dbReference>
<dbReference type="PROSITE" id="PS50053">
    <property type="entry name" value="UBIQUITIN_2"/>
    <property type="match status" value="1"/>
</dbReference>
<organism evidence="19 20">
    <name type="scientific">Crotalus adamanteus</name>
    <name type="common">Eastern diamondback rattlesnake</name>
    <dbReference type="NCBI Taxonomy" id="8729"/>
    <lineage>
        <taxon>Eukaryota</taxon>
        <taxon>Metazoa</taxon>
        <taxon>Chordata</taxon>
        <taxon>Craniata</taxon>
        <taxon>Vertebrata</taxon>
        <taxon>Euteleostomi</taxon>
        <taxon>Lepidosauria</taxon>
        <taxon>Squamata</taxon>
        <taxon>Bifurcata</taxon>
        <taxon>Unidentata</taxon>
        <taxon>Episquamata</taxon>
        <taxon>Toxicofera</taxon>
        <taxon>Serpentes</taxon>
        <taxon>Colubroidea</taxon>
        <taxon>Viperidae</taxon>
        <taxon>Crotalinae</taxon>
        <taxon>Crotalus</taxon>
    </lineage>
</organism>
<comment type="subcellular location">
    <subcellularLocation>
        <location evidence="3">Cytoplasm</location>
    </subcellularLocation>
    <subcellularLocation>
        <location evidence="2">Nucleus</location>
    </subcellularLocation>
</comment>
<dbReference type="PROSITE" id="PS00973">
    <property type="entry name" value="USP_2"/>
    <property type="match status" value="1"/>
</dbReference>
<comment type="catalytic activity">
    <reaction evidence="1">
        <text>Thiol-dependent hydrolysis of ester, thioester, amide, peptide and isopeptide bonds formed by the C-terminal Gly of ubiquitin (a 76-residue protein attached to proteins as an intracellular targeting signal).</text>
        <dbReference type="EC" id="3.4.19.12"/>
    </reaction>
</comment>
<feature type="domain" description="DUSP" evidence="18">
    <location>
        <begin position="579"/>
        <end position="671"/>
    </location>
</feature>
<dbReference type="GO" id="GO:0006508">
    <property type="term" value="P:proteolysis"/>
    <property type="evidence" value="ECO:0007669"/>
    <property type="project" value="UniProtKB-KW"/>
</dbReference>